<keyword evidence="2" id="KW-1185">Reference proteome</keyword>
<dbReference type="RefSeq" id="WP_286057200.1">
    <property type="nucleotide sequence ID" value="NZ_JASVWF010000013.1"/>
</dbReference>
<evidence type="ECO:0000313" key="1">
    <source>
        <dbReference type="EMBL" id="MDL5160596.1"/>
    </source>
</evidence>
<sequence length="252" mass="28060">MTSASDYDEAAFTLRPVGAFLEGNATDLEALAELTKGAEHYVEQATIDGATTWVLRSPRIEQLWDKPGRMHLEAQQVVRTVNGIALAERASFRKVAVTGRYSGPGNTMNVVSVECAIVSESAFVVGVGAPSPPPPPARAYFEAINRNPVLRQVLDLLARDDELSPASMWKIFELIRREVTGLYDRRAAQREFLRQGWFSSEENKNFADVVNDQHRSGDDARHAAHQRTEGTATIEDARILLRRLVRDWQASL</sequence>
<accession>A0ABT7MIU3</accession>
<reference evidence="1 2" key="1">
    <citation type="submission" date="2023-06" db="EMBL/GenBank/DDBJ databases">
        <title>Actinomycetospora Odt1-22.</title>
        <authorList>
            <person name="Supong K."/>
        </authorList>
    </citation>
    <scope>NUCLEOTIDE SEQUENCE [LARGE SCALE GENOMIC DNA]</scope>
    <source>
        <strain evidence="1 2">Odt1-22</strain>
    </source>
</reference>
<dbReference type="Proteomes" id="UP001231924">
    <property type="component" value="Unassembled WGS sequence"/>
</dbReference>
<organism evidence="1 2">
    <name type="scientific">Actinomycetospora termitidis</name>
    <dbReference type="NCBI Taxonomy" id="3053470"/>
    <lineage>
        <taxon>Bacteria</taxon>
        <taxon>Bacillati</taxon>
        <taxon>Actinomycetota</taxon>
        <taxon>Actinomycetes</taxon>
        <taxon>Pseudonocardiales</taxon>
        <taxon>Pseudonocardiaceae</taxon>
        <taxon>Actinomycetospora</taxon>
    </lineage>
</organism>
<evidence type="ECO:0000313" key="2">
    <source>
        <dbReference type="Proteomes" id="UP001231924"/>
    </source>
</evidence>
<proteinExistence type="predicted"/>
<name>A0ABT7MIU3_9PSEU</name>
<comment type="caution">
    <text evidence="1">The sequence shown here is derived from an EMBL/GenBank/DDBJ whole genome shotgun (WGS) entry which is preliminary data.</text>
</comment>
<gene>
    <name evidence="1" type="ORF">QRT03_31850</name>
</gene>
<dbReference type="EMBL" id="JASVWF010000013">
    <property type="protein sequence ID" value="MDL5160596.1"/>
    <property type="molecule type" value="Genomic_DNA"/>
</dbReference>
<protein>
    <submittedName>
        <fullName evidence="1">Uncharacterized protein</fullName>
    </submittedName>
</protein>